<dbReference type="InterPro" id="IPR002712">
    <property type="entry name" value="CcdB"/>
</dbReference>
<dbReference type="Proteomes" id="UP000199586">
    <property type="component" value="Unassembled WGS sequence"/>
</dbReference>
<dbReference type="SUPFAM" id="SSF50118">
    <property type="entry name" value="Cell growth inhibitor/plasmid maintenance toxic component"/>
    <property type="match status" value="1"/>
</dbReference>
<keyword evidence="5" id="KW-0804">Transcription</keyword>
<sequence>MAQFDVCTLPDGEWVVVVQADVVALVETTVIVPLLPSDQQPASVRRLHPRLEIASEERILATHLISAVRRRALSAPFASLAAYEYEIKGALDLLVSGI</sequence>
<dbReference type="AlphaFoldDB" id="A0A1I5R6W3"/>
<dbReference type="Pfam" id="PF01845">
    <property type="entry name" value="CcdB"/>
    <property type="match status" value="1"/>
</dbReference>
<dbReference type="InterPro" id="IPR011067">
    <property type="entry name" value="Plasmid_toxin/cell-grow_inhib"/>
</dbReference>
<comment type="similarity">
    <text evidence="1">Belongs to the CcdB toxin family.</text>
</comment>
<gene>
    <name evidence="8" type="ORF">SAMN04488241_10341</name>
</gene>
<dbReference type="Gene3D" id="2.30.30.110">
    <property type="match status" value="1"/>
</dbReference>
<dbReference type="GO" id="GO:0008657">
    <property type="term" value="F:DNA topoisomerase type II (double strand cut, ATP-hydrolyzing) inhibitor activity"/>
    <property type="evidence" value="ECO:0007669"/>
    <property type="project" value="InterPro"/>
</dbReference>
<name>A0A1I5R6W3_9SPHN</name>
<evidence type="ECO:0000256" key="3">
    <source>
        <dbReference type="ARBA" id="ARBA00022491"/>
    </source>
</evidence>
<reference evidence="8 9" key="1">
    <citation type="submission" date="2016-10" db="EMBL/GenBank/DDBJ databases">
        <authorList>
            <person name="de Groot N.N."/>
        </authorList>
    </citation>
    <scope>NUCLEOTIDE SEQUENCE [LARGE SCALE GENOMIC DNA]</scope>
    <source>
        <strain evidence="8 9">CGMCC 1.9113</strain>
    </source>
</reference>
<dbReference type="GO" id="GO:0006276">
    <property type="term" value="P:plasmid maintenance"/>
    <property type="evidence" value="ECO:0007669"/>
    <property type="project" value="InterPro"/>
</dbReference>
<organism evidence="8 9">
    <name type="scientific">Sphingomonas rubra</name>
    <dbReference type="NCBI Taxonomy" id="634430"/>
    <lineage>
        <taxon>Bacteria</taxon>
        <taxon>Pseudomonadati</taxon>
        <taxon>Pseudomonadota</taxon>
        <taxon>Alphaproteobacteria</taxon>
        <taxon>Sphingomonadales</taxon>
        <taxon>Sphingomonadaceae</taxon>
        <taxon>Sphingomonas</taxon>
    </lineage>
</organism>
<evidence type="ECO:0000313" key="8">
    <source>
        <dbReference type="EMBL" id="SFP54274.1"/>
    </source>
</evidence>
<evidence type="ECO:0000256" key="1">
    <source>
        <dbReference type="ARBA" id="ARBA00005230"/>
    </source>
</evidence>
<dbReference type="EMBL" id="FOXP01000003">
    <property type="protein sequence ID" value="SFP54274.1"/>
    <property type="molecule type" value="Genomic_DNA"/>
</dbReference>
<keyword evidence="3" id="KW-0678">Repressor</keyword>
<evidence type="ECO:0000256" key="5">
    <source>
        <dbReference type="ARBA" id="ARBA00023163"/>
    </source>
</evidence>
<evidence type="ECO:0000256" key="7">
    <source>
        <dbReference type="ARBA" id="ARBA00033135"/>
    </source>
</evidence>
<dbReference type="RefSeq" id="WP_093331913.1">
    <property type="nucleotide sequence ID" value="NZ_FOXP01000003.1"/>
</dbReference>
<dbReference type="OrthoDB" id="9813510at2"/>
<dbReference type="STRING" id="634430.SAMN04488241_10341"/>
<evidence type="ECO:0000313" key="9">
    <source>
        <dbReference type="Proteomes" id="UP000199586"/>
    </source>
</evidence>
<evidence type="ECO:0000256" key="4">
    <source>
        <dbReference type="ARBA" id="ARBA00023015"/>
    </source>
</evidence>
<keyword evidence="4" id="KW-0805">Transcription regulation</keyword>
<keyword evidence="9" id="KW-1185">Reference proteome</keyword>
<accession>A0A1I5R6W3</accession>
<evidence type="ECO:0000256" key="2">
    <source>
        <dbReference type="ARBA" id="ARBA00015075"/>
    </source>
</evidence>
<proteinExistence type="inferred from homology"/>
<protein>
    <recommendedName>
        <fullName evidence="2">Toxin CcdB</fullName>
    </recommendedName>
    <alternativeName>
        <fullName evidence="7">Cytotoxic protein CcdB</fullName>
    </alternativeName>
    <alternativeName>
        <fullName evidence="6">Protein LetD</fullName>
    </alternativeName>
</protein>
<evidence type="ECO:0000256" key="6">
    <source>
        <dbReference type="ARBA" id="ARBA00029628"/>
    </source>
</evidence>